<dbReference type="InterPro" id="IPR048279">
    <property type="entry name" value="MdtK-like"/>
</dbReference>
<reference evidence="8" key="1">
    <citation type="submission" date="2019-11" db="EMBL/GenBank/DDBJ databases">
        <authorList>
            <person name="Feng L."/>
        </authorList>
    </citation>
    <scope>NUCLEOTIDE SEQUENCE</scope>
    <source>
        <strain evidence="8">IbartlettiiLFYP30</strain>
    </source>
</reference>
<feature type="transmembrane region" description="Helical" evidence="7">
    <location>
        <begin position="236"/>
        <end position="258"/>
    </location>
</feature>
<evidence type="ECO:0000256" key="3">
    <source>
        <dbReference type="ARBA" id="ARBA00022475"/>
    </source>
</evidence>
<feature type="transmembrane region" description="Helical" evidence="7">
    <location>
        <begin position="281"/>
        <end position="299"/>
    </location>
</feature>
<evidence type="ECO:0000256" key="6">
    <source>
        <dbReference type="ARBA" id="ARBA00023136"/>
    </source>
</evidence>
<gene>
    <name evidence="8" type="primary">mepA_11</name>
    <name evidence="8" type="ORF">IBLFYP30_01694</name>
</gene>
<feature type="transmembrane region" description="Helical" evidence="7">
    <location>
        <begin position="15"/>
        <end position="32"/>
    </location>
</feature>
<proteinExistence type="predicted"/>
<keyword evidence="2" id="KW-0813">Transport</keyword>
<feature type="transmembrane region" description="Helical" evidence="7">
    <location>
        <begin position="356"/>
        <end position="377"/>
    </location>
</feature>
<dbReference type="CDD" id="cd13138">
    <property type="entry name" value="MATE_yoeA_like"/>
    <property type="match status" value="1"/>
</dbReference>
<keyword evidence="6 7" id="KW-0472">Membrane</keyword>
<feature type="transmembrane region" description="Helical" evidence="7">
    <location>
        <begin position="44"/>
        <end position="67"/>
    </location>
</feature>
<evidence type="ECO:0000313" key="8">
    <source>
        <dbReference type="EMBL" id="VYU08385.1"/>
    </source>
</evidence>
<keyword evidence="5 7" id="KW-1133">Transmembrane helix</keyword>
<dbReference type="RefSeq" id="WP_156530846.1">
    <property type="nucleotide sequence ID" value="NZ_CACRUE010000026.1"/>
</dbReference>
<name>A0A6N3BWL4_9FIRM</name>
<dbReference type="PANTHER" id="PTHR43549:SF3">
    <property type="entry name" value="MULTIDRUG RESISTANCE PROTEIN YPNP-RELATED"/>
    <property type="match status" value="1"/>
</dbReference>
<dbReference type="InterPro" id="IPR052031">
    <property type="entry name" value="Membrane_Transporter-Flippase"/>
</dbReference>
<feature type="transmembrane region" description="Helical" evidence="7">
    <location>
        <begin position="166"/>
        <end position="187"/>
    </location>
</feature>
<feature type="transmembrane region" description="Helical" evidence="7">
    <location>
        <begin position="320"/>
        <end position="344"/>
    </location>
</feature>
<keyword evidence="3" id="KW-1003">Cell membrane</keyword>
<accession>A0A6N3BWL4</accession>
<comment type="subcellular location">
    <subcellularLocation>
        <location evidence="1">Cell membrane</location>
        <topology evidence="1">Multi-pass membrane protein</topology>
    </subcellularLocation>
</comment>
<dbReference type="EMBL" id="CACRUE010000026">
    <property type="protein sequence ID" value="VYU08385.1"/>
    <property type="molecule type" value="Genomic_DNA"/>
</dbReference>
<feature type="transmembrane region" description="Helical" evidence="7">
    <location>
        <begin position="414"/>
        <end position="435"/>
    </location>
</feature>
<evidence type="ECO:0000256" key="4">
    <source>
        <dbReference type="ARBA" id="ARBA00022692"/>
    </source>
</evidence>
<keyword evidence="4 7" id="KW-0812">Transmembrane</keyword>
<feature type="transmembrane region" description="Helical" evidence="7">
    <location>
        <begin position="98"/>
        <end position="122"/>
    </location>
</feature>
<sequence>MAVTQMTKGSISKQLILFSIPILISNLFQQLYNTVDTAIVGRFVGANALAAVGTCNLVVVFMIYFFIGLSNGSSIVLSQCFGENDEEKVFKTVHTTMGLSFISGIVLMIVGLLSAETILKMINTPDDVIGYAVTYIRVYFLSMIPMMIYNMGTGILRAMGDSKTPLYYLGAAGILNIILDLVFIIVFNMGVMGAALATTLSQTLSAVLILIKLISSNEVYKLNISKIRIDKEILKRILVIGVPTGLQSVLICFSNIIVQSKVNLFGLDVMAALTVYYKVEGFIYMPIEALAMAASNFIGQNIGARNVERVKKGKSLSMKICVGMTVLIGGLIMIFKTPILHVFTTDSEVVKYGSQFIMFIVPLYFIYAMNQILSGVLRGAGKTFVPMLIGLVCMCGFRVGWLVVMMGIVKDVRIIYASYPLTWILTNIAMTAYYYKSSWIKKTTLEAVETV</sequence>
<feature type="transmembrane region" description="Helical" evidence="7">
    <location>
        <begin position="384"/>
        <end position="408"/>
    </location>
</feature>
<dbReference type="GO" id="GO:0015297">
    <property type="term" value="F:antiporter activity"/>
    <property type="evidence" value="ECO:0007669"/>
    <property type="project" value="InterPro"/>
</dbReference>
<dbReference type="NCBIfam" id="TIGR00797">
    <property type="entry name" value="matE"/>
    <property type="match status" value="1"/>
</dbReference>
<evidence type="ECO:0000256" key="5">
    <source>
        <dbReference type="ARBA" id="ARBA00022989"/>
    </source>
</evidence>
<dbReference type="SMR" id="A0A6N3BWL4"/>
<evidence type="ECO:0000256" key="2">
    <source>
        <dbReference type="ARBA" id="ARBA00022448"/>
    </source>
</evidence>
<evidence type="ECO:0000256" key="7">
    <source>
        <dbReference type="SAM" id="Phobius"/>
    </source>
</evidence>
<feature type="transmembrane region" description="Helical" evidence="7">
    <location>
        <begin position="128"/>
        <end position="146"/>
    </location>
</feature>
<dbReference type="PANTHER" id="PTHR43549">
    <property type="entry name" value="MULTIDRUG RESISTANCE PROTEIN YPNP-RELATED"/>
    <property type="match status" value="1"/>
</dbReference>
<dbReference type="Pfam" id="PF01554">
    <property type="entry name" value="MatE"/>
    <property type="match status" value="2"/>
</dbReference>
<dbReference type="AlphaFoldDB" id="A0A6N3BWL4"/>
<dbReference type="InterPro" id="IPR002528">
    <property type="entry name" value="MATE_fam"/>
</dbReference>
<organism evidence="8">
    <name type="scientific">Intestinibacter bartlettii</name>
    <dbReference type="NCBI Taxonomy" id="261299"/>
    <lineage>
        <taxon>Bacteria</taxon>
        <taxon>Bacillati</taxon>
        <taxon>Bacillota</taxon>
        <taxon>Clostridia</taxon>
        <taxon>Peptostreptococcales</taxon>
        <taxon>Peptostreptococcaceae</taxon>
        <taxon>Intestinibacter</taxon>
    </lineage>
</organism>
<dbReference type="PIRSF" id="PIRSF006603">
    <property type="entry name" value="DinF"/>
    <property type="match status" value="1"/>
</dbReference>
<dbReference type="GO" id="GO:0042910">
    <property type="term" value="F:xenobiotic transmembrane transporter activity"/>
    <property type="evidence" value="ECO:0007669"/>
    <property type="project" value="InterPro"/>
</dbReference>
<dbReference type="GO" id="GO:0005886">
    <property type="term" value="C:plasma membrane"/>
    <property type="evidence" value="ECO:0007669"/>
    <property type="project" value="UniProtKB-SubCell"/>
</dbReference>
<protein>
    <submittedName>
        <fullName evidence="8">Multidrug export protein MepA</fullName>
    </submittedName>
</protein>
<evidence type="ECO:0000256" key="1">
    <source>
        <dbReference type="ARBA" id="ARBA00004651"/>
    </source>
</evidence>